<dbReference type="EMBL" id="JOWA01000132">
    <property type="protein sequence ID" value="KEZ40066.1"/>
    <property type="molecule type" value="Genomic_DNA"/>
</dbReference>
<dbReference type="GO" id="GO:0005794">
    <property type="term" value="C:Golgi apparatus"/>
    <property type="evidence" value="ECO:0007669"/>
    <property type="project" value="TreeGrafter"/>
</dbReference>
<dbReference type="Gene3D" id="3.90.550.10">
    <property type="entry name" value="Spore Coat Polysaccharide Biosynthesis Protein SpsA, Chain A"/>
    <property type="match status" value="1"/>
</dbReference>
<comment type="caution">
    <text evidence="5">The sequence shown here is derived from an EMBL/GenBank/DDBJ whole genome shotgun (WGS) entry which is preliminary data.</text>
</comment>
<dbReference type="OrthoDB" id="202470at2759"/>
<evidence type="ECO:0000313" key="5">
    <source>
        <dbReference type="EMBL" id="KEZ40066.1"/>
    </source>
</evidence>
<dbReference type="SUPFAM" id="SSF53448">
    <property type="entry name" value="Nucleotide-diphospho-sugar transferases"/>
    <property type="match status" value="1"/>
</dbReference>
<dbReference type="InterPro" id="IPR002685">
    <property type="entry name" value="Glyco_trans_15"/>
</dbReference>
<sequence length="362" mass="40449">MPINRILAIHHLGWNLCLVALAVITILGTTHYYTHPFHEQLDQPEELDKPRDDMELVRSVMASVVQECQLQPMIETMAELQAALMNQRSPYDWVFLSNEDLTDDFKETISKFSRGSKVLYQIISEDMKAHPGPGPESLNDGNHTNVNSTRIVTSQMIANYEILQDYNWLMMVSPGSKFPTVFDYDIFYEMQNRGIVYGYGKPDYIDDGDNHHAGPIDQQRCQPVEYPQNVGSIPWTSELAEVDDLDEAGDFDDEHVLGGKRNKVIFNGTMRLGGHEVPLNGADTDAESLWSTGLVRGLGMPGASFEIAFLDIFRDPSYSEISKVVGRITAGAPGVAARRQRTSGVFIVLDDSSRSLSALHAH</sequence>
<dbReference type="PANTHER" id="PTHR31121">
    <property type="entry name" value="ALPHA-1,2 MANNOSYLTRANSFERASE KTR1"/>
    <property type="match status" value="1"/>
</dbReference>
<keyword evidence="3" id="KW-0808">Transferase</keyword>
<evidence type="ECO:0000256" key="1">
    <source>
        <dbReference type="ARBA" id="ARBA00007677"/>
    </source>
</evidence>
<dbReference type="GO" id="GO:0000026">
    <property type="term" value="F:alpha-1,2-mannosyltransferase activity"/>
    <property type="evidence" value="ECO:0007669"/>
    <property type="project" value="TreeGrafter"/>
</dbReference>
<comment type="similarity">
    <text evidence="1">Belongs to the glycosyltransferase 15 family.</text>
</comment>
<dbReference type="InterPro" id="IPR029044">
    <property type="entry name" value="Nucleotide-diphossugar_trans"/>
</dbReference>
<keyword evidence="4" id="KW-0472">Membrane</keyword>
<evidence type="ECO:0000256" key="2">
    <source>
        <dbReference type="ARBA" id="ARBA00022676"/>
    </source>
</evidence>
<dbReference type="KEGG" id="sapo:SAPIO_CDS9073"/>
<evidence type="ECO:0000256" key="3">
    <source>
        <dbReference type="ARBA" id="ARBA00022679"/>
    </source>
</evidence>
<protein>
    <submittedName>
        <fullName evidence="5">Uncharacterized protein</fullName>
    </submittedName>
</protein>
<name>A0A084FYA4_PSEDA</name>
<feature type="transmembrane region" description="Helical" evidence="4">
    <location>
        <begin position="12"/>
        <end position="33"/>
    </location>
</feature>
<keyword evidence="4" id="KW-1133">Transmembrane helix</keyword>
<keyword evidence="2" id="KW-0328">Glycosyltransferase</keyword>
<evidence type="ECO:0000313" key="6">
    <source>
        <dbReference type="Proteomes" id="UP000028545"/>
    </source>
</evidence>
<dbReference type="GO" id="GO:0000032">
    <property type="term" value="P:cell wall mannoprotein biosynthetic process"/>
    <property type="evidence" value="ECO:0007669"/>
    <property type="project" value="TreeGrafter"/>
</dbReference>
<dbReference type="AlphaFoldDB" id="A0A084FYA4"/>
<keyword evidence="4" id="KW-0812">Transmembrane</keyword>
<dbReference type="GeneID" id="27728145"/>
<dbReference type="PANTHER" id="PTHR31121:SF8">
    <property type="entry name" value="GLYCOLIPID 2-ALPHA-MANNOSYLTRANSFERASE-RELATED"/>
    <property type="match status" value="1"/>
</dbReference>
<gene>
    <name evidence="5" type="ORF">SAPIO_CDS9073</name>
</gene>
<proteinExistence type="inferred from homology"/>
<keyword evidence="6" id="KW-1185">Reference proteome</keyword>
<dbReference type="VEuPathDB" id="FungiDB:SAPIO_CDS9073"/>
<dbReference type="Pfam" id="PF01793">
    <property type="entry name" value="Glyco_transf_15"/>
    <property type="match status" value="1"/>
</dbReference>
<organism evidence="5 6">
    <name type="scientific">Pseudallescheria apiosperma</name>
    <name type="common">Scedosporium apiospermum</name>
    <dbReference type="NCBI Taxonomy" id="563466"/>
    <lineage>
        <taxon>Eukaryota</taxon>
        <taxon>Fungi</taxon>
        <taxon>Dikarya</taxon>
        <taxon>Ascomycota</taxon>
        <taxon>Pezizomycotina</taxon>
        <taxon>Sordariomycetes</taxon>
        <taxon>Hypocreomycetidae</taxon>
        <taxon>Microascales</taxon>
        <taxon>Microascaceae</taxon>
        <taxon>Scedosporium</taxon>
    </lineage>
</organism>
<dbReference type="GO" id="GO:0006487">
    <property type="term" value="P:protein N-linked glycosylation"/>
    <property type="evidence" value="ECO:0007669"/>
    <property type="project" value="TreeGrafter"/>
</dbReference>
<accession>A0A084FYA4</accession>
<reference evidence="5 6" key="1">
    <citation type="journal article" date="2014" name="Genome Announc.">
        <title>Draft genome sequence of the pathogenic fungus Scedosporium apiospermum.</title>
        <authorList>
            <person name="Vandeputte P."/>
            <person name="Ghamrawi S."/>
            <person name="Rechenmann M."/>
            <person name="Iltis A."/>
            <person name="Giraud S."/>
            <person name="Fleury M."/>
            <person name="Thornton C."/>
            <person name="Delhaes L."/>
            <person name="Meyer W."/>
            <person name="Papon N."/>
            <person name="Bouchara J.P."/>
        </authorList>
    </citation>
    <scope>NUCLEOTIDE SEQUENCE [LARGE SCALE GENOMIC DNA]</scope>
    <source>
        <strain evidence="5 6">IHEM 14462</strain>
    </source>
</reference>
<dbReference type="RefSeq" id="XP_016639865.1">
    <property type="nucleotide sequence ID" value="XM_016790562.1"/>
</dbReference>
<dbReference type="Proteomes" id="UP000028545">
    <property type="component" value="Unassembled WGS sequence"/>
</dbReference>
<dbReference type="GO" id="GO:0006493">
    <property type="term" value="P:protein O-linked glycosylation"/>
    <property type="evidence" value="ECO:0007669"/>
    <property type="project" value="TreeGrafter"/>
</dbReference>
<evidence type="ECO:0000256" key="4">
    <source>
        <dbReference type="SAM" id="Phobius"/>
    </source>
</evidence>
<dbReference type="GO" id="GO:0016020">
    <property type="term" value="C:membrane"/>
    <property type="evidence" value="ECO:0007669"/>
    <property type="project" value="InterPro"/>
</dbReference>
<dbReference type="HOGENOM" id="CLU_765370_0_0_1"/>